<keyword evidence="4" id="KW-1133">Transmembrane helix</keyword>
<evidence type="ECO:0000256" key="1">
    <source>
        <dbReference type="ARBA" id="ARBA00022737"/>
    </source>
</evidence>
<evidence type="ECO:0000259" key="7">
    <source>
        <dbReference type="Pfam" id="PF23598"/>
    </source>
</evidence>
<dbReference type="Gene3D" id="1.10.8.430">
    <property type="entry name" value="Helical domain of apoptotic protease-activating factors"/>
    <property type="match status" value="1"/>
</dbReference>
<evidence type="ECO:0000313" key="8">
    <source>
        <dbReference type="EMBL" id="VAH39519.1"/>
    </source>
</evidence>
<feature type="transmembrane region" description="Helical" evidence="4">
    <location>
        <begin position="1196"/>
        <end position="1218"/>
    </location>
</feature>
<dbReference type="SUPFAM" id="SSF52058">
    <property type="entry name" value="L domain-like"/>
    <property type="match status" value="1"/>
</dbReference>
<dbReference type="Pfam" id="PF23559">
    <property type="entry name" value="WHD_DRP"/>
    <property type="match status" value="1"/>
</dbReference>
<keyword evidence="4" id="KW-0812">Transmembrane</keyword>
<dbReference type="PANTHER" id="PTHR23155">
    <property type="entry name" value="DISEASE RESISTANCE PROTEIN RP"/>
    <property type="match status" value="1"/>
</dbReference>
<feature type="region of interest" description="Disordered" evidence="3">
    <location>
        <begin position="1125"/>
        <end position="1167"/>
    </location>
</feature>
<dbReference type="GO" id="GO:0042742">
    <property type="term" value="P:defense response to bacterium"/>
    <property type="evidence" value="ECO:0007669"/>
    <property type="project" value="UniProtKB-ARBA"/>
</dbReference>
<accession>A0A9R1P9W9</accession>
<dbReference type="FunFam" id="1.10.10.10:FF:000322">
    <property type="entry name" value="Probable disease resistance protein At1g63360"/>
    <property type="match status" value="1"/>
</dbReference>
<dbReference type="GO" id="GO:0009626">
    <property type="term" value="P:plant-type hypersensitive response"/>
    <property type="evidence" value="ECO:0007669"/>
    <property type="project" value="UniProtKB-ARBA"/>
</dbReference>
<dbReference type="PANTHER" id="PTHR23155:SF1094">
    <property type="entry name" value="OS11G0686400 PROTEIN"/>
    <property type="match status" value="1"/>
</dbReference>
<dbReference type="GO" id="GO:0043531">
    <property type="term" value="F:ADP binding"/>
    <property type="evidence" value="ECO:0007669"/>
    <property type="project" value="InterPro"/>
</dbReference>
<dbReference type="Pfam" id="PF00931">
    <property type="entry name" value="NB-ARC"/>
    <property type="match status" value="1"/>
</dbReference>
<dbReference type="Proteomes" id="UP000324705">
    <property type="component" value="Chromosome 2A"/>
</dbReference>
<sequence length="1340" mass="149602">MVKIQDASASSGPGTDDTDAALIEAAMRVPVTVMLGPMGTLLRKFHSLMAPGQSLASDLLRAEEVCLLSDGLKDLCISLKNMSEDDDPSFMAQWWMKIVRELCYDTEDHLDEVCCARTHHDFSEFLARAEDACESRKCFDWSPPKTIKPAEQGGAGVSRRTSPELQVLLPVHVEPPNNLVELLDLHDDGKTLKVIPITGCAGVGKTTAARALYHRYGGKFQCRAFVTVSRNPDMRGFLTSILSQLKAPRSHGFPDVPDLIDAIRKHLQHKRYIIVIDDLWTSSVWNIISRAFPRGDYCSRIITTTQIDDVALACCSYNQVDIYKMFPLKDPESRKLFFSIVFGSEDGCPIDIKEVSYDIVQKCAGLPLAIVNIASLLASESNIVRERWEHIQDSLPSTSGEMMDVLNLLYNILPHLMYNSLPPRLRTCLLYFSMYSEGHVIKKDELVKLWAAEGFSSVVKGRDTQEIVEGYFDELVSRGMVQAVDTNNNGEVLTCTVHQMVLDFIRLKSMEENFVIHMDHYQSTLTLPDKVRRLSIQFGGVKGAYIPESIVTSQVRSLIFWGFFKCVPSIVHCGLIRILILHIWADEDNESFDLTGIGELVLLKYLETECNIAVELPNKDNIPWLQQLETLQVDARLSCVPFDIVNMKRLLHLRLPSEYILPSVVAQMTSLRTLGYLNVSSHTVGAVLHLGELTNLQHLQLTCSMIQPAEIVERNVQCLGSLLEKLSALQSLTLVPTASVSYCVNILEDGFSIVSPPTLDLPLRKIKLSRSCCIFGSLPKWFEVLRNLCILNIAIRRLSMNDTDMLKGLPALATLTLYIQTAPSERIFIDKGGFQVLTNFKFVCAVPCLSFLPGAMTEVQKLKLGFNSNQWRPYTFDIVGFNDLTGLIEVSVKFGIGDDEEFDIKAAESALEAAIMYHPNTPIVVDVISYVEENKSTQTQGKNKIMGRSEEIRQAINRDEKKIHHHHLHSTRPTPGNHDSSPTGNGEVGAFQRLAAALLIDLLPSSEATTAPPEILSIAWTGQLINSFLICLEEFRAMLLGFPFTRPPHSNLVNDFSERTVIALDLCNALRGGVDLLSQCRKHLAITAAALASTPGAPLGEGQIRRARKALTELTILMLEDNEANGGQRNRSFGRACNSMDDGGQQKDRGHHRSSSGSHFRSLSSSVSRSCSASRQLRAIVGHLPMHRANDATRQFAAAVYTMGIMLFITTWVLAAAIPCQDRILQVPFDVPNNFPWSGPVKTLYGRIIEESKKKERTHSCGLLKEIHQMERLSRQLMETTDVAQFPLGEKKEAEMREAAKELVEMCQTLKDGLDPLERQVREMFHRIAHTRTEIMDADL</sequence>
<dbReference type="InterPro" id="IPR002182">
    <property type="entry name" value="NB-ARC"/>
</dbReference>
<dbReference type="Gramene" id="TRITD2Av1G294980.1">
    <property type="protein sequence ID" value="TRITD2Av1G294980.1"/>
    <property type="gene ID" value="TRITD2Av1G294980"/>
</dbReference>
<dbReference type="OMA" id="FNSNQWR"/>
<keyword evidence="2" id="KW-0611">Plant defense</keyword>
<evidence type="ECO:0000256" key="2">
    <source>
        <dbReference type="ARBA" id="ARBA00022821"/>
    </source>
</evidence>
<dbReference type="Gene3D" id="3.40.50.300">
    <property type="entry name" value="P-loop containing nucleotide triphosphate hydrolases"/>
    <property type="match status" value="1"/>
</dbReference>
<keyword evidence="1" id="KW-0677">Repeat</keyword>
<dbReference type="InterPro" id="IPR042197">
    <property type="entry name" value="Apaf_helical"/>
</dbReference>
<evidence type="ECO:0000256" key="4">
    <source>
        <dbReference type="SAM" id="Phobius"/>
    </source>
</evidence>
<name>A0A9R1P9W9_TRITD</name>
<dbReference type="InterPro" id="IPR032675">
    <property type="entry name" value="LRR_dom_sf"/>
</dbReference>
<feature type="region of interest" description="Disordered" evidence="3">
    <location>
        <begin position="964"/>
        <end position="986"/>
    </location>
</feature>
<dbReference type="Pfam" id="PF23598">
    <property type="entry name" value="LRR_14"/>
    <property type="match status" value="1"/>
</dbReference>
<dbReference type="Gene3D" id="1.20.5.4130">
    <property type="match status" value="1"/>
</dbReference>
<dbReference type="PRINTS" id="PR00364">
    <property type="entry name" value="DISEASERSIST"/>
</dbReference>
<dbReference type="GO" id="GO:0002758">
    <property type="term" value="P:innate immune response-activating signaling pathway"/>
    <property type="evidence" value="ECO:0007669"/>
    <property type="project" value="UniProtKB-ARBA"/>
</dbReference>
<feature type="compositionally biased region" description="Low complexity" evidence="3">
    <location>
        <begin position="1155"/>
        <end position="1167"/>
    </location>
</feature>
<dbReference type="Gene3D" id="3.80.10.10">
    <property type="entry name" value="Ribonuclease Inhibitor"/>
    <property type="match status" value="1"/>
</dbReference>
<evidence type="ECO:0000259" key="5">
    <source>
        <dbReference type="Pfam" id="PF00931"/>
    </source>
</evidence>
<organism evidence="8 9">
    <name type="scientific">Triticum turgidum subsp. durum</name>
    <name type="common">Durum wheat</name>
    <name type="synonym">Triticum durum</name>
    <dbReference type="NCBI Taxonomy" id="4567"/>
    <lineage>
        <taxon>Eukaryota</taxon>
        <taxon>Viridiplantae</taxon>
        <taxon>Streptophyta</taxon>
        <taxon>Embryophyta</taxon>
        <taxon>Tracheophyta</taxon>
        <taxon>Spermatophyta</taxon>
        <taxon>Magnoliopsida</taxon>
        <taxon>Liliopsida</taxon>
        <taxon>Poales</taxon>
        <taxon>Poaceae</taxon>
        <taxon>BOP clade</taxon>
        <taxon>Pooideae</taxon>
        <taxon>Triticodae</taxon>
        <taxon>Triticeae</taxon>
        <taxon>Triticinae</taxon>
        <taxon>Triticum</taxon>
    </lineage>
</organism>
<evidence type="ECO:0000259" key="6">
    <source>
        <dbReference type="Pfam" id="PF23559"/>
    </source>
</evidence>
<reference evidence="8 9" key="1">
    <citation type="submission" date="2017-09" db="EMBL/GenBank/DDBJ databases">
        <authorList>
            <consortium name="International Durum Wheat Genome Sequencing Consortium (IDWGSC)"/>
            <person name="Milanesi L."/>
        </authorList>
    </citation>
    <scope>NUCLEOTIDE SEQUENCE [LARGE SCALE GENOMIC DNA]</scope>
    <source>
        <strain evidence="9">cv. Svevo</strain>
    </source>
</reference>
<dbReference type="InterPro" id="IPR008511">
    <property type="entry name" value="ROH1-like"/>
</dbReference>
<evidence type="ECO:0000313" key="9">
    <source>
        <dbReference type="Proteomes" id="UP000324705"/>
    </source>
</evidence>
<dbReference type="SUPFAM" id="SSF52540">
    <property type="entry name" value="P-loop containing nucleoside triphosphate hydrolases"/>
    <property type="match status" value="1"/>
</dbReference>
<dbReference type="InterPro" id="IPR058922">
    <property type="entry name" value="WHD_DRP"/>
</dbReference>
<evidence type="ECO:0008006" key="10">
    <source>
        <dbReference type="Google" id="ProtNLM"/>
    </source>
</evidence>
<dbReference type="InterPro" id="IPR036388">
    <property type="entry name" value="WH-like_DNA-bd_sf"/>
</dbReference>
<gene>
    <name evidence="8" type="ORF">TRITD_2Av1G294980</name>
</gene>
<keyword evidence="4" id="KW-0472">Membrane</keyword>
<dbReference type="Pfam" id="PF05633">
    <property type="entry name" value="ROH1-like"/>
    <property type="match status" value="1"/>
</dbReference>
<dbReference type="InterPro" id="IPR027417">
    <property type="entry name" value="P-loop_NTPase"/>
</dbReference>
<keyword evidence="9" id="KW-1185">Reference proteome</keyword>
<protein>
    <recommendedName>
        <fullName evidence="10">NB-ARC domain-containing protein</fullName>
    </recommendedName>
</protein>
<dbReference type="EMBL" id="LT934113">
    <property type="protein sequence ID" value="VAH39519.1"/>
    <property type="molecule type" value="Genomic_DNA"/>
</dbReference>
<feature type="domain" description="NB-ARC" evidence="5">
    <location>
        <begin position="190"/>
        <end position="345"/>
    </location>
</feature>
<dbReference type="InterPro" id="IPR044974">
    <property type="entry name" value="Disease_R_plants"/>
</dbReference>
<evidence type="ECO:0000256" key="3">
    <source>
        <dbReference type="SAM" id="MobiDB-lite"/>
    </source>
</evidence>
<dbReference type="Gene3D" id="1.10.10.10">
    <property type="entry name" value="Winged helix-like DNA-binding domain superfamily/Winged helix DNA-binding domain"/>
    <property type="match status" value="1"/>
</dbReference>
<dbReference type="InterPro" id="IPR055414">
    <property type="entry name" value="LRR_R13L4/SHOC2-like"/>
</dbReference>
<feature type="domain" description="Disease resistance protein winged helix" evidence="6">
    <location>
        <begin position="434"/>
        <end position="505"/>
    </location>
</feature>
<proteinExistence type="predicted"/>
<feature type="domain" description="Disease resistance R13L4/SHOC-2-like LRR" evidence="7">
    <location>
        <begin position="554"/>
        <end position="923"/>
    </location>
</feature>
<feature type="compositionally biased region" description="Polar residues" evidence="3">
    <location>
        <begin position="971"/>
        <end position="984"/>
    </location>
</feature>